<protein>
    <submittedName>
        <fullName evidence="2">Uncharacterized protein</fullName>
    </submittedName>
</protein>
<dbReference type="OrthoDB" id="283502at2"/>
<accession>A0A0K2GCL1</accession>
<dbReference type="PANTHER" id="PTHR36109">
    <property type="entry name" value="MEMBRANE PROTEIN-RELATED"/>
    <property type="match status" value="1"/>
</dbReference>
<keyword evidence="1" id="KW-1133">Transmembrane helix</keyword>
<keyword evidence="1" id="KW-0472">Membrane</keyword>
<dbReference type="AlphaFoldDB" id="A0A0K2GCL1"/>
<keyword evidence="3" id="KW-1185">Reference proteome</keyword>
<feature type="transmembrane region" description="Helical" evidence="1">
    <location>
        <begin position="94"/>
        <end position="117"/>
    </location>
</feature>
<dbReference type="KEGG" id="nmv:NITMOv2_2279"/>
<keyword evidence="1" id="KW-0812">Transmembrane</keyword>
<evidence type="ECO:0000313" key="3">
    <source>
        <dbReference type="Proteomes" id="UP000069205"/>
    </source>
</evidence>
<feature type="transmembrane region" description="Helical" evidence="1">
    <location>
        <begin position="66"/>
        <end position="88"/>
    </location>
</feature>
<dbReference type="EMBL" id="CP011801">
    <property type="protein sequence ID" value="ALA58695.1"/>
    <property type="molecule type" value="Genomic_DNA"/>
</dbReference>
<dbReference type="PANTHER" id="PTHR36109:SF2">
    <property type="entry name" value="MEMBRANE PROTEIN"/>
    <property type="match status" value="1"/>
</dbReference>
<gene>
    <name evidence="2" type="ORF">NITMOv2_2279</name>
</gene>
<evidence type="ECO:0000313" key="2">
    <source>
        <dbReference type="EMBL" id="ALA58695.1"/>
    </source>
</evidence>
<dbReference type="RefSeq" id="WP_053379825.1">
    <property type="nucleotide sequence ID" value="NZ_CP011801.1"/>
</dbReference>
<dbReference type="InterPro" id="IPR052948">
    <property type="entry name" value="Low_temp-induced_all0457"/>
</dbReference>
<proteinExistence type="predicted"/>
<name>A0A0K2GCL1_NITMO</name>
<dbReference type="STRING" id="42253.NITMOv2_2279"/>
<dbReference type="PATRIC" id="fig|42253.5.peg.2246"/>
<sequence>MAKALFGIARTQAEAAAIIERLHAAGFHSSDVSILAPQNQGGEGLSIDKQTKALEGTATGASAGGVLGGLVGLLAGIGTLAVPGLGILVAAGPLLATLSGIGIGASVGGLAGGLIGLGIPEYEAKRYEGHLEQGGILVSVHCKDETDIERAKDILEAAGATDLAVAREAAA</sequence>
<reference evidence="2 3" key="1">
    <citation type="journal article" date="2015" name="Proc. Natl. Acad. Sci. U.S.A.">
        <title>Expanded metabolic versatility of ubiquitous nitrite-oxidizing bacteria from the genus Nitrospira.</title>
        <authorList>
            <person name="Koch H."/>
            <person name="Lucker S."/>
            <person name="Albertsen M."/>
            <person name="Kitzinger K."/>
            <person name="Herbold C."/>
            <person name="Spieck E."/>
            <person name="Nielsen P.H."/>
            <person name="Wagner M."/>
            <person name="Daims H."/>
        </authorList>
    </citation>
    <scope>NUCLEOTIDE SEQUENCE [LARGE SCALE GENOMIC DNA]</scope>
    <source>
        <strain evidence="2 3">NSP M-1</strain>
    </source>
</reference>
<organism evidence="2 3">
    <name type="scientific">Nitrospira moscoviensis</name>
    <dbReference type="NCBI Taxonomy" id="42253"/>
    <lineage>
        <taxon>Bacteria</taxon>
        <taxon>Pseudomonadati</taxon>
        <taxon>Nitrospirota</taxon>
        <taxon>Nitrospiria</taxon>
        <taxon>Nitrospirales</taxon>
        <taxon>Nitrospiraceae</taxon>
        <taxon>Nitrospira</taxon>
    </lineage>
</organism>
<evidence type="ECO:0000256" key="1">
    <source>
        <dbReference type="SAM" id="Phobius"/>
    </source>
</evidence>
<dbReference type="Proteomes" id="UP000069205">
    <property type="component" value="Chromosome"/>
</dbReference>